<gene>
    <name evidence="1" type="ORF">GGX14DRAFT_390117</name>
</gene>
<evidence type="ECO:0000313" key="1">
    <source>
        <dbReference type="EMBL" id="KAJ7219600.1"/>
    </source>
</evidence>
<organism evidence="1 2">
    <name type="scientific">Mycena pura</name>
    <dbReference type="NCBI Taxonomy" id="153505"/>
    <lineage>
        <taxon>Eukaryota</taxon>
        <taxon>Fungi</taxon>
        <taxon>Dikarya</taxon>
        <taxon>Basidiomycota</taxon>
        <taxon>Agaricomycotina</taxon>
        <taxon>Agaricomycetes</taxon>
        <taxon>Agaricomycetidae</taxon>
        <taxon>Agaricales</taxon>
        <taxon>Marasmiineae</taxon>
        <taxon>Mycenaceae</taxon>
        <taxon>Mycena</taxon>
    </lineage>
</organism>
<protein>
    <submittedName>
        <fullName evidence="1">Uncharacterized protein</fullName>
    </submittedName>
</protein>
<comment type="caution">
    <text evidence="1">The sequence shown here is derived from an EMBL/GenBank/DDBJ whole genome shotgun (WGS) entry which is preliminary data.</text>
</comment>
<dbReference type="EMBL" id="JARJCW010000011">
    <property type="protein sequence ID" value="KAJ7219600.1"/>
    <property type="molecule type" value="Genomic_DNA"/>
</dbReference>
<name>A0AAD6VU26_9AGAR</name>
<dbReference type="AlphaFoldDB" id="A0AAD6VU26"/>
<evidence type="ECO:0000313" key="2">
    <source>
        <dbReference type="Proteomes" id="UP001219525"/>
    </source>
</evidence>
<dbReference type="Proteomes" id="UP001219525">
    <property type="component" value="Unassembled WGS sequence"/>
</dbReference>
<reference evidence="1" key="1">
    <citation type="submission" date="2023-03" db="EMBL/GenBank/DDBJ databases">
        <title>Massive genome expansion in bonnet fungi (Mycena s.s.) driven by repeated elements and novel gene families across ecological guilds.</title>
        <authorList>
            <consortium name="Lawrence Berkeley National Laboratory"/>
            <person name="Harder C.B."/>
            <person name="Miyauchi S."/>
            <person name="Viragh M."/>
            <person name="Kuo A."/>
            <person name="Thoen E."/>
            <person name="Andreopoulos B."/>
            <person name="Lu D."/>
            <person name="Skrede I."/>
            <person name="Drula E."/>
            <person name="Henrissat B."/>
            <person name="Morin E."/>
            <person name="Kohler A."/>
            <person name="Barry K."/>
            <person name="LaButti K."/>
            <person name="Morin E."/>
            <person name="Salamov A."/>
            <person name="Lipzen A."/>
            <person name="Mereny Z."/>
            <person name="Hegedus B."/>
            <person name="Baldrian P."/>
            <person name="Stursova M."/>
            <person name="Weitz H."/>
            <person name="Taylor A."/>
            <person name="Grigoriev I.V."/>
            <person name="Nagy L.G."/>
            <person name="Martin F."/>
            <person name="Kauserud H."/>
        </authorList>
    </citation>
    <scope>NUCLEOTIDE SEQUENCE</scope>
    <source>
        <strain evidence="1">9144</strain>
    </source>
</reference>
<sequence length="788" mass="87871">MELNLVLYLMGIKSTSCIISAGTHGPGSRFVFVEATDVWQVQSSRGLVATEMAKFAYEAEGHDTYPNCYHPFALPFDRFARVQSKTLGGLYYNDLAFVEPCNIELWVVPRIQYEPGLGPQILRPNRQLFDRDHFTLKLPDEKLDIIGNRYAARWGSRLFDIRSGLERLPYKLKHSTLDVVPTDDELALFTATGAPELLQVFQGRTCALQEGDLVIVLRGPLSCKVGHIVGLFDKKLAGKRYTRTGELAPVDKACPPNRPTGKKPKLVIPDGAFMVPVFCIRLHFLAVRRPAPTVGDRIVVVAGDAYVDGVSTSGAYRGVSARVTECPTPDIVRFQASKPEPHDVEVEVRHVRLDFQCGDTCNQTQKLTAVHESYEPLLSRKPELALAALAGGSNDNAGFIYSASGDWRGQSMIQSAREAASFVDRIRNEMERDLMRTGQWVIGKFVRIIGKHSQKGYFGMVKGYHRKPTPATTEDSRVSSGPIAHENRERALYDDVVLSVQLEMSLILTEVTFHDVVERDSGLPLHKDMVFREFARRKVTDQKPPPLEEPSGFALEQEELSVTEVRELTEPDPVVAMYGHPPDIGEANGHWLLHHNLTFKRIDVQVASLDDLHKLATQHTKLERKINNKTLQQAGTVGWLVPLSRTLGEEDLGINTLDFRAAPAVAAKMPIPALRPYRRTPKDPITKVDACISAVATRVIIIGPDVKGSKDRIGEYAETVPETTQHGSRIVKVRFAWQRDEEGRDVQLQAVYHLQCLCLARNVDLPSTLKTNFDAKMPVGNTGWPRVS</sequence>
<accession>A0AAD6VU26</accession>
<keyword evidence="2" id="KW-1185">Reference proteome</keyword>
<proteinExistence type="predicted"/>